<dbReference type="Proteomes" id="UP001214638">
    <property type="component" value="Unassembled WGS sequence"/>
</dbReference>
<feature type="compositionally biased region" description="Basic and acidic residues" evidence="1">
    <location>
        <begin position="1460"/>
        <end position="1475"/>
    </location>
</feature>
<feature type="compositionally biased region" description="Acidic residues" evidence="1">
    <location>
        <begin position="520"/>
        <end position="543"/>
    </location>
</feature>
<feature type="compositionally biased region" description="Acidic residues" evidence="1">
    <location>
        <begin position="1500"/>
        <end position="1518"/>
    </location>
</feature>
<feature type="compositionally biased region" description="Acidic residues" evidence="1">
    <location>
        <begin position="1204"/>
        <end position="1214"/>
    </location>
</feature>
<dbReference type="KEGG" id="bdw:94337355"/>
<feature type="compositionally biased region" description="Acidic residues" evidence="1">
    <location>
        <begin position="634"/>
        <end position="702"/>
    </location>
</feature>
<gene>
    <name evidence="4" type="ORF">BdWA1_003058</name>
</gene>
<dbReference type="EMBL" id="JALLKP010000004">
    <property type="protein sequence ID" value="KAK2195382.1"/>
    <property type="molecule type" value="Genomic_DNA"/>
</dbReference>
<feature type="region of interest" description="Disordered" evidence="1">
    <location>
        <begin position="1650"/>
        <end position="1680"/>
    </location>
</feature>
<reference evidence="4" key="1">
    <citation type="journal article" date="2023" name="Nat. Microbiol.">
        <title>Babesia duncani multi-omics identifies virulence factors and drug targets.</title>
        <authorList>
            <person name="Singh P."/>
            <person name="Lonardi S."/>
            <person name="Liang Q."/>
            <person name="Vydyam P."/>
            <person name="Khabirova E."/>
            <person name="Fang T."/>
            <person name="Gihaz S."/>
            <person name="Thekkiniath J."/>
            <person name="Munshi M."/>
            <person name="Abel S."/>
            <person name="Ciampossin L."/>
            <person name="Batugedara G."/>
            <person name="Gupta M."/>
            <person name="Lu X.M."/>
            <person name="Lenz T."/>
            <person name="Chakravarty S."/>
            <person name="Cornillot E."/>
            <person name="Hu Y."/>
            <person name="Ma W."/>
            <person name="Gonzalez L.M."/>
            <person name="Sanchez S."/>
            <person name="Estrada K."/>
            <person name="Sanchez-Flores A."/>
            <person name="Montero E."/>
            <person name="Harb O.S."/>
            <person name="Le Roch K.G."/>
            <person name="Mamoun C.B."/>
        </authorList>
    </citation>
    <scope>NUCLEOTIDE SEQUENCE</scope>
    <source>
        <strain evidence="4">WA1</strain>
    </source>
</reference>
<feature type="region of interest" description="Disordered" evidence="1">
    <location>
        <begin position="1308"/>
        <end position="1374"/>
    </location>
</feature>
<dbReference type="GeneID" id="94337355"/>
<keyword evidence="2" id="KW-0732">Signal</keyword>
<keyword evidence="5" id="KW-1185">Reference proteome</keyword>
<organism evidence="4 5">
    <name type="scientific">Babesia duncani</name>
    <dbReference type="NCBI Taxonomy" id="323732"/>
    <lineage>
        <taxon>Eukaryota</taxon>
        <taxon>Sar</taxon>
        <taxon>Alveolata</taxon>
        <taxon>Apicomplexa</taxon>
        <taxon>Aconoidasida</taxon>
        <taxon>Piroplasmida</taxon>
        <taxon>Babesiidae</taxon>
        <taxon>Babesia</taxon>
    </lineage>
</organism>
<name>A0AAD9PIB6_9APIC</name>
<feature type="region of interest" description="Disordered" evidence="1">
    <location>
        <begin position="507"/>
        <end position="897"/>
    </location>
</feature>
<feature type="domain" description="MACPF" evidence="3">
    <location>
        <begin position="1815"/>
        <end position="2159"/>
    </location>
</feature>
<feature type="compositionally biased region" description="Basic and acidic residues" evidence="1">
    <location>
        <begin position="1665"/>
        <end position="1680"/>
    </location>
</feature>
<feature type="compositionally biased region" description="Acidic residues" evidence="1">
    <location>
        <begin position="578"/>
        <end position="595"/>
    </location>
</feature>
<feature type="compositionally biased region" description="Polar residues" evidence="1">
    <location>
        <begin position="196"/>
        <end position="207"/>
    </location>
</feature>
<dbReference type="PROSITE" id="PS51412">
    <property type="entry name" value="MACPF_2"/>
    <property type="match status" value="1"/>
</dbReference>
<feature type="signal peptide" evidence="2">
    <location>
        <begin position="1"/>
        <end position="18"/>
    </location>
</feature>
<dbReference type="Pfam" id="PF01823">
    <property type="entry name" value="MACPF"/>
    <property type="match status" value="1"/>
</dbReference>
<feature type="compositionally biased region" description="Basic and acidic residues" evidence="1">
    <location>
        <begin position="244"/>
        <end position="257"/>
    </location>
</feature>
<feature type="region of interest" description="Disordered" evidence="1">
    <location>
        <begin position="236"/>
        <end position="461"/>
    </location>
</feature>
<feature type="compositionally biased region" description="Basic and acidic residues" evidence="1">
    <location>
        <begin position="1336"/>
        <end position="1349"/>
    </location>
</feature>
<proteinExistence type="predicted"/>
<feature type="compositionally biased region" description="Acidic residues" evidence="1">
    <location>
        <begin position="604"/>
        <end position="625"/>
    </location>
</feature>
<feature type="compositionally biased region" description="Acidic residues" evidence="1">
    <location>
        <begin position="711"/>
        <end position="732"/>
    </location>
</feature>
<feature type="region of interest" description="Disordered" evidence="1">
    <location>
        <begin position="1460"/>
        <end position="1548"/>
    </location>
</feature>
<feature type="compositionally biased region" description="Acidic residues" evidence="1">
    <location>
        <begin position="269"/>
        <end position="279"/>
    </location>
</feature>
<feature type="compositionally biased region" description="Low complexity" evidence="1">
    <location>
        <begin position="1114"/>
        <end position="1126"/>
    </location>
</feature>
<feature type="compositionally biased region" description="Acidic residues" evidence="1">
    <location>
        <begin position="767"/>
        <end position="856"/>
    </location>
</feature>
<evidence type="ECO:0000259" key="3">
    <source>
        <dbReference type="PROSITE" id="PS51412"/>
    </source>
</evidence>
<evidence type="ECO:0000256" key="1">
    <source>
        <dbReference type="SAM" id="MobiDB-lite"/>
    </source>
</evidence>
<feature type="compositionally biased region" description="Gly residues" evidence="1">
    <location>
        <begin position="1055"/>
        <end position="1073"/>
    </location>
</feature>
<feature type="compositionally biased region" description="Acidic residues" evidence="1">
    <location>
        <begin position="1351"/>
        <end position="1365"/>
    </location>
</feature>
<protein>
    <submittedName>
        <fullName evidence="4">Membrane attack complex component-perforin (MACPF) domain</fullName>
    </submittedName>
</protein>
<evidence type="ECO:0000313" key="5">
    <source>
        <dbReference type="Proteomes" id="UP001214638"/>
    </source>
</evidence>
<feature type="compositionally biased region" description="Basic and acidic residues" evidence="1">
    <location>
        <begin position="857"/>
        <end position="876"/>
    </location>
</feature>
<feature type="region of interest" description="Disordered" evidence="1">
    <location>
        <begin position="145"/>
        <end position="207"/>
    </location>
</feature>
<feature type="compositionally biased region" description="Acidic residues" evidence="1">
    <location>
        <begin position="552"/>
        <end position="569"/>
    </location>
</feature>
<feature type="compositionally biased region" description="Acidic residues" evidence="1">
    <location>
        <begin position="1533"/>
        <end position="1544"/>
    </location>
</feature>
<accession>A0AAD9PIB6</accession>
<feature type="chain" id="PRO_5042004550" evidence="2">
    <location>
        <begin position="19"/>
        <end position="2159"/>
    </location>
</feature>
<evidence type="ECO:0000313" key="4">
    <source>
        <dbReference type="EMBL" id="KAK2195382.1"/>
    </source>
</evidence>
<feature type="compositionally biased region" description="Acidic residues" evidence="1">
    <location>
        <begin position="741"/>
        <end position="758"/>
    </location>
</feature>
<feature type="compositionally biased region" description="Acidic residues" evidence="1">
    <location>
        <begin position="1319"/>
        <end position="1333"/>
    </location>
</feature>
<feature type="compositionally biased region" description="Basic and acidic residues" evidence="1">
    <location>
        <begin position="435"/>
        <end position="448"/>
    </location>
</feature>
<feature type="region of interest" description="Disordered" evidence="1">
    <location>
        <begin position="982"/>
        <end position="1239"/>
    </location>
</feature>
<evidence type="ECO:0000256" key="2">
    <source>
        <dbReference type="SAM" id="SignalP"/>
    </source>
</evidence>
<dbReference type="InterPro" id="IPR020864">
    <property type="entry name" value="MACPF"/>
</dbReference>
<feature type="compositionally biased region" description="Acidic residues" evidence="1">
    <location>
        <begin position="1476"/>
        <end position="1485"/>
    </location>
</feature>
<sequence>MKLSLLLLVICGCKATLGINALYNSPNALGFNDTVELNEGIESPLDNASMKPQHMHAPSLLQTSPLKSVGDEYQTNPHHERIIGMVRGHNLDMNRKKRSIIQNKSNGHTMGIDSGWWYLYFINILVQVSFVEKFKLFSRKKRGVKPTWTTPKRPSKLSLLRQKFKRKNKKQDTSDQSAQESKFKGFFGGVGKRSKNTMGDSLSQSVPDSLVQAKENPLGLVSDSEEASKLTNSIGKWKHFGKNGRNDVNKKEDKVEMDNPQTDQSGTENEPDDNDDDGPEQNPQKGPRKGILSRMRRSLFSKFPNDKNKSNNRMHGGDESGQEEQEYGDGGDESGQEEQEYGDGGDESGQEEQEYGDGSDESGQEKEEEYGDGGDESGQEEEQEYGDGSDESGQEKEEEYGDGSDESGQEKEEEYGDDKYGYNKRSFIQVSKNASNHDDAAQELDKNVHSNPVESNKLLEPKSFLQGENFMDTMKGITAAYNAEKQKGNNDPPLVKFFNALNTKFPKYLGPLMKKPHDEGEGDGDAEADEGTEGEPEEPEGEGDPSGQIGGDEGDEGTEGEPEEPEGEGDPSGQIGGDEGDEGTEGEPEEPEGEGDPSGQLGGDEGDAGADEGTEGEPEEPEGEGDPSGQIGGDEGDAGADEGTEGEPEEPEGDGDAGDGADEGTEGEPEEPEDEGDEGDGYGADEGDEGTEGEPEEPEGEGDPSGQLGGDEGDAGADEGTEGEPEEPEGEGDPSGQIGGDEGDEGTEGEPEEPEGEGDPSGQIGGDEGDAGADEGTEGEPEEPEGDGDAGDGADEGTEGEPEEPEDEGDEGDGYGADEGDEGTEGEPEEPEDEGDEGDGSAEPIGEPEEEEEEEASRDTDKGVNGRNGKLFETKPRNGNPQSKDSNDETEFENDNTGLIYNRESFIETSKPISRYNGHNAASKRFDVDGRNSTKTTTANNFIQQEHNIGDINSLTEAYYIERKKVNTDTPMVQILNILNNKDPKSLGHPVNKNRYPGNGGTQGRIKILGQDFGTGLQDGNVKQVRNTDGKESNKGGDFKQKQGDNDDQEPGKNNGNGQGKDGGEGQGSNGGKESGEDPPVESGGVESEGNEGNGSADSPVESGGVESEGNEGNGSADSPVESGGVESEGDDGDGSADSPVESGGVESEGDDGNGSADSPVESGGVESEGDGGKESGEDSPVESGGVESEGDDGDEGDKSGGDGGDEGEEEETGKDDTQNGHGILSFIGLSNTDSERDSLVKPDRDAIANHGKIKSITNNSFIQQQQHITNSITGLESTSFKKERKQDKGAPSIQILNVLNYKVKRPNGKLMNRKGGLDDDFAETSMDDDDVENVQGKEEGKGKEKGGADADADEDEDADPDAEEGYGKDDGQNGHGILSFIGLSNHASKLHGNKRPLNKKDVNLRVSNNSQEDSFLERGGLLDSIMNMATAYNMERKRIKKNPPLEQLMNILSYKPSESLKDVSNTHDSYRGEPDDTNEPEYDEGSYNQKFEHDRDDSDQYDEDQAQNPEEQYEYGEPEYNNRPFSGRFRDDDDEGEEGDDDNYGYNRGSFIRLPESVSENDVSQELYKNVHSNLKKFNKSVNPKGLLRGKNFRNAFRNLSAAYNSEKAKGNNNHPLIQILNVLNYKYPQYFGGLVNESVDVKDNDIQDHDEDSLQEPGQNRPIPRDNGELDPTKITDNEKDKVITMDKNKVKVTEKDTTTTVGNDQVKITEKDKLLTIEKDRGNKSRNNWLYIDKKMGKIMQPVDDETFKSQENSDGYLLENKKNYKTPQFDYNFLQTQTRQATENGANETGTNTSQLHYSGENTEKVKVREDKGENVDDFISPSGLEYLGAGYDLIKGNPLGDLVTLLDPGYRGNILQMHWSLNFEGISSSMKFIQPLGAWIRPYPSCHKVETLKELSSESLLQSDMKADASVTASLGGDSASFSASASYKNFAKNATSTTTRTYYNKSYCFKYVAGLPTSVKWDFTLGFQAALEGIETSLSVLKDESKCSIESYKMDPRSQECHERGITKWMDLFQIFGTHVATRIYLGGKILTTIEAKTSQVAEAKEKNIDIQVKLQAELESGQGIDIGARVSEFNPSESNDYVMDLKKTTYVVGGDVYGFGKPLTFAEWSQTVYEFAMPIKAEYSPLANFLPDKLARAYEYAYFYYTKVTALA</sequence>
<feature type="compositionally biased region" description="Low complexity" evidence="1">
    <location>
        <begin position="1136"/>
        <end position="1146"/>
    </location>
</feature>
<feature type="compositionally biased region" description="Low complexity" evidence="1">
    <location>
        <begin position="1154"/>
        <end position="1166"/>
    </location>
</feature>
<dbReference type="RefSeq" id="XP_067802225.1">
    <property type="nucleotide sequence ID" value="XM_067948074.1"/>
</dbReference>
<comment type="caution">
    <text evidence="4">The sequence shown here is derived from an EMBL/GenBank/DDBJ whole genome shotgun (WGS) entry which is preliminary data.</text>
</comment>
<feature type="compositionally biased region" description="Acidic residues" evidence="1">
    <location>
        <begin position="320"/>
        <end position="416"/>
    </location>
</feature>
<feature type="compositionally biased region" description="Basic and acidic residues" evidence="1">
    <location>
        <begin position="1026"/>
        <end position="1045"/>
    </location>
</feature>